<accession>S8AEJ3</accession>
<organism evidence="2 3">
    <name type="scientific">Dactylellina haptotyla (strain CBS 200.50)</name>
    <name type="common">Nematode-trapping fungus</name>
    <name type="synonym">Monacrosporium haptotylum</name>
    <dbReference type="NCBI Taxonomy" id="1284197"/>
    <lineage>
        <taxon>Eukaryota</taxon>
        <taxon>Fungi</taxon>
        <taxon>Dikarya</taxon>
        <taxon>Ascomycota</taxon>
        <taxon>Pezizomycotina</taxon>
        <taxon>Orbiliomycetes</taxon>
        <taxon>Orbiliales</taxon>
        <taxon>Orbiliaceae</taxon>
        <taxon>Dactylellina</taxon>
    </lineage>
</organism>
<keyword evidence="3" id="KW-1185">Reference proteome</keyword>
<evidence type="ECO:0000313" key="3">
    <source>
        <dbReference type="Proteomes" id="UP000015100"/>
    </source>
</evidence>
<protein>
    <submittedName>
        <fullName evidence="2">Uncharacterized protein</fullName>
    </submittedName>
</protein>
<dbReference type="AlphaFoldDB" id="S8AEJ3"/>
<evidence type="ECO:0000256" key="1">
    <source>
        <dbReference type="SAM" id="MobiDB-lite"/>
    </source>
</evidence>
<proteinExistence type="predicted"/>
<sequence length="155" mass="18413">MQIDNYRKLTPKDLAMLKIRRFTRKPSKHIAEDIFQIENREGVTVRDVFNTVVSLLGVYNRLNSQYMLWGIEIGFFDGTLEILNRETDINKRIQQRLFPRSKRCVRIFPTQATLEIRNDYHPTEVPFDDEAYLNEPPEEPELHSGHKKERIDLKP</sequence>
<comment type="caution">
    <text evidence="2">The sequence shown here is derived from an EMBL/GenBank/DDBJ whole genome shotgun (WGS) entry which is preliminary data.</text>
</comment>
<feature type="compositionally biased region" description="Basic and acidic residues" evidence="1">
    <location>
        <begin position="140"/>
        <end position="155"/>
    </location>
</feature>
<name>S8AEJ3_DACHA</name>
<dbReference type="HOGENOM" id="CLU_1695404_0_0_1"/>
<reference evidence="3" key="2">
    <citation type="submission" date="2013-04" db="EMBL/GenBank/DDBJ databases">
        <title>Genomic mechanisms accounting for the adaptation to parasitism in nematode-trapping fungi.</title>
        <authorList>
            <person name="Ahren D.G."/>
        </authorList>
    </citation>
    <scope>NUCLEOTIDE SEQUENCE [LARGE SCALE GENOMIC DNA]</scope>
    <source>
        <strain evidence="3">CBS 200.50</strain>
    </source>
</reference>
<dbReference type="EMBL" id="AQGS01000467">
    <property type="protein sequence ID" value="EPS39566.1"/>
    <property type="molecule type" value="Genomic_DNA"/>
</dbReference>
<reference evidence="2 3" key="1">
    <citation type="journal article" date="2013" name="PLoS Genet.">
        <title>Genomic mechanisms accounting for the adaptation to parasitism in nematode-trapping fungi.</title>
        <authorList>
            <person name="Meerupati T."/>
            <person name="Andersson K.M."/>
            <person name="Friman E."/>
            <person name="Kumar D."/>
            <person name="Tunlid A."/>
            <person name="Ahren D."/>
        </authorList>
    </citation>
    <scope>NUCLEOTIDE SEQUENCE [LARGE SCALE GENOMIC DNA]</scope>
    <source>
        <strain evidence="2 3">CBS 200.50</strain>
    </source>
</reference>
<dbReference type="OrthoDB" id="5342577at2759"/>
<gene>
    <name evidence="2" type="ORF">H072_6684</name>
</gene>
<dbReference type="Proteomes" id="UP000015100">
    <property type="component" value="Unassembled WGS sequence"/>
</dbReference>
<feature type="compositionally biased region" description="Acidic residues" evidence="1">
    <location>
        <begin position="127"/>
        <end position="139"/>
    </location>
</feature>
<evidence type="ECO:0000313" key="2">
    <source>
        <dbReference type="EMBL" id="EPS39566.1"/>
    </source>
</evidence>
<feature type="region of interest" description="Disordered" evidence="1">
    <location>
        <begin position="127"/>
        <end position="155"/>
    </location>
</feature>